<evidence type="ECO:0000313" key="8">
    <source>
        <dbReference type="EMBL" id="SEH62374.1"/>
    </source>
</evidence>
<dbReference type="InterPro" id="IPR035903">
    <property type="entry name" value="HesB-like_dom_sf"/>
</dbReference>
<dbReference type="RefSeq" id="WP_090714647.1">
    <property type="nucleotide sequence ID" value="NZ_CAESAP020000285.1"/>
</dbReference>
<accession>A0A1H6LR84</accession>
<reference evidence="10 11" key="1">
    <citation type="submission" date="2016-06" db="EMBL/GenBank/DDBJ databases">
        <authorList>
            <person name="Petersen J."/>
            <person name="Sayavedra L."/>
        </authorList>
    </citation>
    <scope>NUCLEOTIDE SEQUENCE [LARGE SCALE GENOMIC DNA]</scope>
    <source>
        <strain evidence="11">BazSymA</strain>
        <strain evidence="10">BazSymB</strain>
    </source>
</reference>
<dbReference type="Proteomes" id="UP000198559">
    <property type="component" value="Unassembled WGS sequence"/>
</dbReference>
<evidence type="ECO:0000259" key="7">
    <source>
        <dbReference type="Pfam" id="PF01521"/>
    </source>
</evidence>
<dbReference type="PANTHER" id="PTHR10072:SF41">
    <property type="entry name" value="IRON-SULFUR CLUSTER ASSEMBLY 1 HOMOLOG, MITOCHONDRIAL"/>
    <property type="match status" value="1"/>
</dbReference>
<dbReference type="EMBL" id="CDSC02000055">
    <property type="protein sequence ID" value="SEH62374.1"/>
    <property type="molecule type" value="Genomic_DNA"/>
</dbReference>
<dbReference type="GO" id="GO:0051537">
    <property type="term" value="F:2 iron, 2 sulfur cluster binding"/>
    <property type="evidence" value="ECO:0007669"/>
    <property type="project" value="TreeGrafter"/>
</dbReference>
<dbReference type="Gene3D" id="2.60.300.12">
    <property type="entry name" value="HesB-like domain"/>
    <property type="match status" value="1"/>
</dbReference>
<dbReference type="GO" id="GO:0046872">
    <property type="term" value="F:metal ion binding"/>
    <property type="evidence" value="ECO:0007669"/>
    <property type="project" value="UniProtKB-KW"/>
</dbReference>
<evidence type="ECO:0000313" key="10">
    <source>
        <dbReference type="Proteomes" id="UP000198559"/>
    </source>
</evidence>
<keyword evidence="5" id="KW-0408">Iron</keyword>
<dbReference type="EMBL" id="CVUD02000232">
    <property type="protein sequence ID" value="SEH91204.1"/>
    <property type="molecule type" value="Genomic_DNA"/>
</dbReference>
<dbReference type="GO" id="GO:0005829">
    <property type="term" value="C:cytosol"/>
    <property type="evidence" value="ECO:0007669"/>
    <property type="project" value="TreeGrafter"/>
</dbReference>
<dbReference type="GO" id="GO:0016226">
    <property type="term" value="P:iron-sulfur cluster assembly"/>
    <property type="evidence" value="ECO:0007669"/>
    <property type="project" value="InterPro"/>
</dbReference>
<dbReference type="InterPro" id="IPR000361">
    <property type="entry name" value="ATAP_core_dom"/>
</dbReference>
<dbReference type="STRING" id="235205.BAZSYMB_SCAFFOLD00014_13"/>
<gene>
    <name evidence="8" type="ORF">BAZSYMA_ACONTIG00507_1</name>
    <name evidence="9" type="ORF">BAZSYMB_SCAFFOLD00014_13</name>
</gene>
<dbReference type="InterPro" id="IPR016092">
    <property type="entry name" value="ATAP"/>
</dbReference>
<dbReference type="Pfam" id="PF01521">
    <property type="entry name" value="Fe-S_biosyn"/>
    <property type="match status" value="1"/>
</dbReference>
<dbReference type="NCBIfam" id="TIGR00049">
    <property type="entry name" value="iron-sulfur cluster assembly accessory protein"/>
    <property type="match status" value="1"/>
</dbReference>
<dbReference type="OrthoDB" id="9801228at2"/>
<evidence type="ECO:0000256" key="2">
    <source>
        <dbReference type="ARBA" id="ARBA00006718"/>
    </source>
</evidence>
<dbReference type="FunFam" id="2.60.300.12:FF:000001">
    <property type="entry name" value="Iron-binding protein IscA"/>
    <property type="match status" value="1"/>
</dbReference>
<proteinExistence type="inferred from homology"/>
<dbReference type="InterPro" id="IPR017870">
    <property type="entry name" value="FeS_cluster_insertion_CS"/>
</dbReference>
<dbReference type="PROSITE" id="PS01152">
    <property type="entry name" value="HESB"/>
    <property type="match status" value="1"/>
</dbReference>
<keyword evidence="4" id="KW-0479">Metal-binding</keyword>
<evidence type="ECO:0000313" key="11">
    <source>
        <dbReference type="Proteomes" id="UP000198988"/>
    </source>
</evidence>
<evidence type="ECO:0000313" key="9">
    <source>
        <dbReference type="EMBL" id="SEH91204.1"/>
    </source>
</evidence>
<reference evidence="9" key="2">
    <citation type="submission" date="2016-06" db="EMBL/GenBank/DDBJ databases">
        <authorList>
            <person name="Olsen C.W."/>
            <person name="Carey S."/>
            <person name="Hinshaw L."/>
            <person name="Karasin A.I."/>
        </authorList>
    </citation>
    <scope>NUCLEOTIDE SEQUENCE [LARGE SCALE GENOMIC DNA]</scope>
    <source>
        <strain evidence="8">BazSymA</strain>
        <strain evidence="9">BazSymB</strain>
    </source>
</reference>
<feature type="domain" description="Core" evidence="7">
    <location>
        <begin position="1"/>
        <end position="103"/>
    </location>
</feature>
<name>A0A1H6LR84_9GAMM</name>
<dbReference type="Proteomes" id="UP000198988">
    <property type="component" value="Unassembled WGS sequence"/>
</dbReference>
<dbReference type="InterPro" id="IPR011302">
    <property type="entry name" value="IscA_proteobact"/>
</dbReference>
<dbReference type="PANTHER" id="PTHR10072">
    <property type="entry name" value="IRON-SULFUR CLUSTER ASSEMBLY PROTEIN"/>
    <property type="match status" value="1"/>
</dbReference>
<evidence type="ECO:0000256" key="6">
    <source>
        <dbReference type="ARBA" id="ARBA00032050"/>
    </source>
</evidence>
<comment type="cofactor">
    <cofactor evidence="1">
        <name>Fe cation</name>
        <dbReference type="ChEBI" id="CHEBI:24875"/>
    </cofactor>
</comment>
<dbReference type="AlphaFoldDB" id="A0A1H6LR84"/>
<sequence>MAITLTESAAERVVGFLANRGSGLGIRLSVQTTGCSGLGYNMEFVDNANGDDTVFEDNGVKVIIDAKSLIYLDGTEVDFVKEGLNEGFEFNNPNAKAECGCGESFTV</sequence>
<protein>
    <recommendedName>
        <fullName evidence="3">Iron-binding protein IscA</fullName>
    </recommendedName>
    <alternativeName>
        <fullName evidence="6">Iron-sulfur cluster assembly protein</fullName>
    </alternativeName>
</protein>
<evidence type="ECO:0000256" key="5">
    <source>
        <dbReference type="ARBA" id="ARBA00023004"/>
    </source>
</evidence>
<evidence type="ECO:0000256" key="4">
    <source>
        <dbReference type="ARBA" id="ARBA00022723"/>
    </source>
</evidence>
<evidence type="ECO:0000256" key="1">
    <source>
        <dbReference type="ARBA" id="ARBA00001962"/>
    </source>
</evidence>
<comment type="similarity">
    <text evidence="2">Belongs to the HesB/IscA family.</text>
</comment>
<evidence type="ECO:0000256" key="3">
    <source>
        <dbReference type="ARBA" id="ARBA00014591"/>
    </source>
</evidence>
<dbReference type="SUPFAM" id="SSF89360">
    <property type="entry name" value="HesB-like domain"/>
    <property type="match status" value="1"/>
</dbReference>
<dbReference type="NCBIfam" id="TIGR02011">
    <property type="entry name" value="IscA"/>
    <property type="match status" value="1"/>
</dbReference>
<organism evidence="9 10">
    <name type="scientific">Bathymodiolus azoricus thioautotrophic gill symbiont</name>
    <dbReference type="NCBI Taxonomy" id="235205"/>
    <lineage>
        <taxon>Bacteria</taxon>
        <taxon>Pseudomonadati</taxon>
        <taxon>Pseudomonadota</taxon>
        <taxon>Gammaproteobacteria</taxon>
        <taxon>sulfur-oxidizing symbionts</taxon>
    </lineage>
</organism>
<dbReference type="InterPro" id="IPR050322">
    <property type="entry name" value="Fe-S_cluster_asmbl/transfer"/>
</dbReference>